<evidence type="ECO:0000313" key="1">
    <source>
        <dbReference type="EMBL" id="TDL17506.1"/>
    </source>
</evidence>
<accession>A0A4Y7PR66</accession>
<proteinExistence type="predicted"/>
<reference evidence="1 2" key="1">
    <citation type="submission" date="2018-06" db="EMBL/GenBank/DDBJ databases">
        <title>A transcriptomic atlas of mushroom development highlights an independent origin of complex multicellularity.</title>
        <authorList>
            <consortium name="DOE Joint Genome Institute"/>
            <person name="Krizsan K."/>
            <person name="Almasi E."/>
            <person name="Merenyi Z."/>
            <person name="Sahu N."/>
            <person name="Viragh M."/>
            <person name="Koszo T."/>
            <person name="Mondo S."/>
            <person name="Kiss B."/>
            <person name="Balint B."/>
            <person name="Kues U."/>
            <person name="Barry K."/>
            <person name="Hegedus J.C."/>
            <person name="Henrissat B."/>
            <person name="Johnson J."/>
            <person name="Lipzen A."/>
            <person name="Ohm R."/>
            <person name="Nagy I."/>
            <person name="Pangilinan J."/>
            <person name="Yan J."/>
            <person name="Xiong Y."/>
            <person name="Grigoriev I.V."/>
            <person name="Hibbett D.S."/>
            <person name="Nagy L.G."/>
        </authorList>
    </citation>
    <scope>NUCLEOTIDE SEQUENCE [LARGE SCALE GENOMIC DNA]</scope>
    <source>
        <strain evidence="1 2">SZMC22713</strain>
    </source>
</reference>
<dbReference type="AlphaFoldDB" id="A0A4Y7PR66"/>
<organism evidence="1 2">
    <name type="scientific">Rickenella mellea</name>
    <dbReference type="NCBI Taxonomy" id="50990"/>
    <lineage>
        <taxon>Eukaryota</taxon>
        <taxon>Fungi</taxon>
        <taxon>Dikarya</taxon>
        <taxon>Basidiomycota</taxon>
        <taxon>Agaricomycotina</taxon>
        <taxon>Agaricomycetes</taxon>
        <taxon>Hymenochaetales</taxon>
        <taxon>Rickenellaceae</taxon>
        <taxon>Rickenella</taxon>
    </lineage>
</organism>
<name>A0A4Y7PR66_9AGAM</name>
<sequence>MPANHVWVTNRRLEAGLSDLDSEWCARLGGIAQWVERQYVRMSKERRPGEMLAVEFGSQYRQDRVVLSIPGGKASVKVQSYNYRIDSKFLLTRHFFGKELLTLALDESGRIGEGNLLRFFGVLGTRRSQVYHQYVCVKRHKSKASLRVIEMIPAHG</sequence>
<evidence type="ECO:0000313" key="2">
    <source>
        <dbReference type="Proteomes" id="UP000294933"/>
    </source>
</evidence>
<dbReference type="Proteomes" id="UP000294933">
    <property type="component" value="Unassembled WGS sequence"/>
</dbReference>
<keyword evidence="2" id="KW-1185">Reference proteome</keyword>
<dbReference type="EMBL" id="ML170220">
    <property type="protein sequence ID" value="TDL17506.1"/>
    <property type="molecule type" value="Genomic_DNA"/>
</dbReference>
<protein>
    <submittedName>
        <fullName evidence="1">Uncharacterized protein</fullName>
    </submittedName>
</protein>
<dbReference type="VEuPathDB" id="FungiDB:BD410DRAFT_883220"/>
<gene>
    <name evidence="1" type="ORF">BD410DRAFT_883220</name>
</gene>